<sequence>MTTMTSTEPDGEKGKSNHLDTYLAAYTHPLLNSLCRFSTNLLTIFIVNCQSLRMIADKHDCPNRKWNIFTHFCHHFQEFPFIQTAPLSSSLLALLLLIAAKQLALIRLHSSKVANQKS</sequence>
<accession>A0A0V1HG50</accession>
<reference evidence="1 2" key="1">
    <citation type="submission" date="2015-01" db="EMBL/GenBank/DDBJ databases">
        <title>Evolution of Trichinella species and genotypes.</title>
        <authorList>
            <person name="Korhonen P.K."/>
            <person name="Edoardo P."/>
            <person name="Giuseppe L.R."/>
            <person name="Gasser R.B."/>
        </authorList>
    </citation>
    <scope>NUCLEOTIDE SEQUENCE [LARGE SCALE GENOMIC DNA]</scope>
    <source>
        <strain evidence="1">ISS1029</strain>
    </source>
</reference>
<evidence type="ECO:0000313" key="1">
    <source>
        <dbReference type="EMBL" id="KRZ09292.1"/>
    </source>
</evidence>
<evidence type="ECO:0000313" key="2">
    <source>
        <dbReference type="Proteomes" id="UP000055024"/>
    </source>
</evidence>
<keyword evidence="2" id="KW-1185">Reference proteome</keyword>
<dbReference type="AlphaFoldDB" id="A0A0V1HG50"/>
<dbReference type="Proteomes" id="UP000055024">
    <property type="component" value="Unassembled WGS sequence"/>
</dbReference>
<protein>
    <submittedName>
        <fullName evidence="1">Uncharacterized protein</fullName>
    </submittedName>
</protein>
<organism evidence="1 2">
    <name type="scientific">Trichinella zimbabwensis</name>
    <dbReference type="NCBI Taxonomy" id="268475"/>
    <lineage>
        <taxon>Eukaryota</taxon>
        <taxon>Metazoa</taxon>
        <taxon>Ecdysozoa</taxon>
        <taxon>Nematoda</taxon>
        <taxon>Enoplea</taxon>
        <taxon>Dorylaimia</taxon>
        <taxon>Trichinellida</taxon>
        <taxon>Trichinellidae</taxon>
        <taxon>Trichinella</taxon>
    </lineage>
</organism>
<gene>
    <name evidence="1" type="ORF">T11_16780</name>
</gene>
<comment type="caution">
    <text evidence="1">The sequence shown here is derived from an EMBL/GenBank/DDBJ whole genome shotgun (WGS) entry which is preliminary data.</text>
</comment>
<proteinExistence type="predicted"/>
<dbReference type="EMBL" id="JYDP01000075">
    <property type="protein sequence ID" value="KRZ09292.1"/>
    <property type="molecule type" value="Genomic_DNA"/>
</dbReference>
<name>A0A0V1HG50_9BILA</name>